<reference evidence="2" key="1">
    <citation type="submission" date="2021-06" db="EMBL/GenBank/DDBJ databases">
        <authorList>
            <person name="Kallberg Y."/>
            <person name="Tangrot J."/>
            <person name="Rosling A."/>
        </authorList>
    </citation>
    <scope>NUCLEOTIDE SEQUENCE</scope>
    <source>
        <strain evidence="2">CL551</strain>
    </source>
</reference>
<accession>A0A9N9ELK0</accession>
<feature type="compositionally biased region" description="Polar residues" evidence="1">
    <location>
        <begin position="24"/>
        <end position="39"/>
    </location>
</feature>
<feature type="region of interest" description="Disordered" evidence="1">
    <location>
        <begin position="24"/>
        <end position="44"/>
    </location>
</feature>
<dbReference type="Proteomes" id="UP000789342">
    <property type="component" value="Unassembled WGS sequence"/>
</dbReference>
<proteinExistence type="predicted"/>
<evidence type="ECO:0000313" key="3">
    <source>
        <dbReference type="Proteomes" id="UP000789342"/>
    </source>
</evidence>
<evidence type="ECO:0000256" key="1">
    <source>
        <dbReference type="SAM" id="MobiDB-lite"/>
    </source>
</evidence>
<sequence>MNFPKRLLLQRFPIRSDTYSSLRNKQHTNKQLTNNSSPLSGIPENCNLRVKKKAKLVAQAT</sequence>
<dbReference type="EMBL" id="CAJVPV010014159">
    <property type="protein sequence ID" value="CAG8682923.1"/>
    <property type="molecule type" value="Genomic_DNA"/>
</dbReference>
<evidence type="ECO:0000313" key="2">
    <source>
        <dbReference type="EMBL" id="CAG8682923.1"/>
    </source>
</evidence>
<keyword evidence="3" id="KW-1185">Reference proteome</keyword>
<protein>
    <submittedName>
        <fullName evidence="2">13780_t:CDS:1</fullName>
    </submittedName>
</protein>
<organism evidence="2 3">
    <name type="scientific">Acaulospora morrowiae</name>
    <dbReference type="NCBI Taxonomy" id="94023"/>
    <lineage>
        <taxon>Eukaryota</taxon>
        <taxon>Fungi</taxon>
        <taxon>Fungi incertae sedis</taxon>
        <taxon>Mucoromycota</taxon>
        <taxon>Glomeromycotina</taxon>
        <taxon>Glomeromycetes</taxon>
        <taxon>Diversisporales</taxon>
        <taxon>Acaulosporaceae</taxon>
        <taxon>Acaulospora</taxon>
    </lineage>
</organism>
<gene>
    <name evidence="2" type="ORF">AMORRO_LOCUS11336</name>
</gene>
<name>A0A9N9ELK0_9GLOM</name>
<comment type="caution">
    <text evidence="2">The sequence shown here is derived from an EMBL/GenBank/DDBJ whole genome shotgun (WGS) entry which is preliminary data.</text>
</comment>
<dbReference type="AlphaFoldDB" id="A0A9N9ELK0"/>
<feature type="non-terminal residue" evidence="2">
    <location>
        <position position="61"/>
    </location>
</feature>